<dbReference type="Proteomes" id="UP000235220">
    <property type="component" value="Chromosome 15"/>
</dbReference>
<accession>A0A6P9E314</accession>
<dbReference type="Gene3D" id="1.10.8.430">
    <property type="entry name" value="Helical domain of apoptotic protease-activating factors"/>
    <property type="match status" value="1"/>
</dbReference>
<keyword evidence="4" id="KW-0611">Plant defense</keyword>
<sequence length="1338" mass="151985">MAELLLSASLHVLFDRLASPELLQFVRQEGLRKQLDKWDKTLTRIRKVLHDAEEKQHTERSVKAWLDDLRDLAYDVEDILDEFATESALRRTLMAAESQVSASMVRNLFPACCTCLTPSAVKIKFRLEPKIKKINTRFNELVAQKDELNLLRTFISPMPIKKREITPSTSVVNEDHIYGREKVVEAILELLTSDKHSDASNKLVPNVIPIVGMGGIGKTTLAQLVYNNEKVESFFDLKAWVCVSEDFDVAKVTKTILQSMSKELDCANKDLNWLQVELKKIIHEKRFLVILDDVWNEDRNDWTLLLLPFEAGAPGSSIIVTTRNQEISSNMGTIKVEPFQLELLPTDACLSIFSQHALDAKDFSAHPDLKDIGEEIVSRCKGLPLAVKTIGGVLRGKRENRINEWEKVLKNNIWDISVQKNGIPSSLMVSYDNLPSHLKRCFAYCSILPKNYEFEEKKVVPLWMAEGLIHEPLQDEEEMEDLGFEYFCNLLSRSFFQKSHINESKFVMHDLINDLAQSVAGNTCFRMEDRIGEIPIKARHSSYLGSKYDVTKKFEVFSKLITSLRTFLPFMLPDSGFCYLAHHVHFKLVPTLRCLRVLSFKGYHITELSDSIGDLKHLRYLNLSKTQISSLPESITSLYNLQMLLLEECFLLKKLPSMLCNLVNLRHLNIEGADSLEGMPMQIGKLTCLQTLSNLVLGKGSYSGIMELGPLKHLRGTLCISRLENVIEQKDAKDAELIKKTKISALWLKWSRDIDESKDTASELEVLNGLRPHNALTKLVIINYGGAKFPNWLTSPSFPRMVSLRLENCYKCTSLPPLGQYLPSLKNLWIKSMANVKSVGSEFCSSSLETLHFNNMEEWENWSPCEGFPNLRELSPYKCPKLSSELPNNLPLLNKVVINDCALLVVSLSCFPDKCKFNIKESEVLGMEGVVCESKVTFKSIQFFRSLSPILDMEGLAELEELRIMNCEELTNLWSDKVGSLPHDLPFLNFLRINNCPKLVSLVAEEVDQELLQLRITSIRIDYCIAWESLPKTLMYNNMCLQSIHITNCDSLTHLARSHLPPTLKELYIQDCKSMRNLVEDDDNDTNNNSSCSTSSGELPATLQGLFIINCPKLESVAKSFHHNSFLTNITICYCENLALLLLPSNLRHLQILSCEKMRLQNDIHNLASLQYLQIKNCPSILSFPKEGFPTNLTTLEISHLKITEALLDWGLDNLISLNELEICGCQHLVSFPEMTLPASLTSLCISEFSNLECLSSEGLRKLTSLKTLHISDCEKLTCFPEECLPPSLLKLHISSCQKLMSLPENGLPPSLQRLVIRECPLLEEWRRMPDIPYVEIM</sequence>
<evidence type="ECO:0000259" key="7">
    <source>
        <dbReference type="Pfam" id="PF18052"/>
    </source>
</evidence>
<dbReference type="SUPFAM" id="SSF52540">
    <property type="entry name" value="P-loop containing nucleoside triphosphate hydrolases"/>
    <property type="match status" value="1"/>
</dbReference>
<dbReference type="InterPro" id="IPR056789">
    <property type="entry name" value="LRR_R13L1-DRL21"/>
</dbReference>
<keyword evidence="3" id="KW-0547">Nucleotide-binding</keyword>
<evidence type="ECO:0000259" key="9">
    <source>
        <dbReference type="Pfam" id="PF25019"/>
    </source>
</evidence>
<organism evidence="10 11">
    <name type="scientific">Juglans regia</name>
    <name type="common">English walnut</name>
    <dbReference type="NCBI Taxonomy" id="51240"/>
    <lineage>
        <taxon>Eukaryota</taxon>
        <taxon>Viridiplantae</taxon>
        <taxon>Streptophyta</taxon>
        <taxon>Embryophyta</taxon>
        <taxon>Tracheophyta</taxon>
        <taxon>Spermatophyta</taxon>
        <taxon>Magnoliopsida</taxon>
        <taxon>eudicotyledons</taxon>
        <taxon>Gunneridae</taxon>
        <taxon>Pentapetalae</taxon>
        <taxon>rosids</taxon>
        <taxon>fabids</taxon>
        <taxon>Fagales</taxon>
        <taxon>Juglandaceae</taxon>
        <taxon>Juglans</taxon>
    </lineage>
</organism>
<dbReference type="GO" id="GO:0005524">
    <property type="term" value="F:ATP binding"/>
    <property type="evidence" value="ECO:0007669"/>
    <property type="project" value="UniProtKB-KW"/>
</dbReference>
<dbReference type="RefSeq" id="XP_035541900.1">
    <property type="nucleotide sequence ID" value="XM_035686007.1"/>
</dbReference>
<proteinExistence type="predicted"/>
<dbReference type="Pfam" id="PF00931">
    <property type="entry name" value="NB-ARC"/>
    <property type="match status" value="1"/>
</dbReference>
<reference evidence="11 12" key="1">
    <citation type="submission" date="2025-04" db="UniProtKB">
        <authorList>
            <consortium name="RefSeq"/>
        </authorList>
    </citation>
    <scope>IDENTIFICATION</scope>
    <source>
        <tissue evidence="11 12">Leaves</tissue>
    </source>
</reference>
<dbReference type="InterPro" id="IPR038005">
    <property type="entry name" value="RX-like_CC"/>
</dbReference>
<dbReference type="InterPro" id="IPR002182">
    <property type="entry name" value="NB-ARC"/>
</dbReference>
<feature type="domain" description="Disease resistance protein winged helix" evidence="8">
    <location>
        <begin position="447"/>
        <end position="516"/>
    </location>
</feature>
<dbReference type="InterPro" id="IPR041118">
    <property type="entry name" value="Rx_N"/>
</dbReference>
<dbReference type="Pfam" id="PF18052">
    <property type="entry name" value="Rx_N"/>
    <property type="match status" value="1"/>
</dbReference>
<dbReference type="InterPro" id="IPR032675">
    <property type="entry name" value="LRR_dom_sf"/>
</dbReference>
<dbReference type="SUPFAM" id="SSF52058">
    <property type="entry name" value="L domain-like"/>
    <property type="match status" value="2"/>
</dbReference>
<dbReference type="Gene3D" id="1.20.5.4130">
    <property type="match status" value="1"/>
</dbReference>
<dbReference type="PRINTS" id="PR00364">
    <property type="entry name" value="DISEASERSIST"/>
</dbReference>
<evidence type="ECO:0000256" key="5">
    <source>
        <dbReference type="ARBA" id="ARBA00022840"/>
    </source>
</evidence>
<dbReference type="PROSITE" id="PS51450">
    <property type="entry name" value="LRR"/>
    <property type="match status" value="1"/>
</dbReference>
<evidence type="ECO:0000313" key="15">
    <source>
        <dbReference type="RefSeq" id="XP_035541903.1"/>
    </source>
</evidence>
<dbReference type="GO" id="GO:0051707">
    <property type="term" value="P:response to other organism"/>
    <property type="evidence" value="ECO:0007669"/>
    <property type="project" value="UniProtKB-ARBA"/>
</dbReference>
<evidence type="ECO:0000256" key="2">
    <source>
        <dbReference type="ARBA" id="ARBA00022737"/>
    </source>
</evidence>
<dbReference type="InterPro" id="IPR058922">
    <property type="entry name" value="WHD_DRP"/>
</dbReference>
<evidence type="ECO:0000313" key="13">
    <source>
        <dbReference type="RefSeq" id="XP_035541901.1"/>
    </source>
</evidence>
<dbReference type="GeneID" id="108980961"/>
<dbReference type="InterPro" id="IPR001611">
    <property type="entry name" value="Leu-rich_rpt"/>
</dbReference>
<dbReference type="CDD" id="cd14798">
    <property type="entry name" value="RX-CC_like"/>
    <property type="match status" value="1"/>
</dbReference>
<keyword evidence="2" id="KW-0677">Repeat</keyword>
<dbReference type="PANTHER" id="PTHR36766">
    <property type="entry name" value="PLANT BROAD-SPECTRUM MILDEW RESISTANCE PROTEIN RPW8"/>
    <property type="match status" value="1"/>
</dbReference>
<evidence type="ECO:0000313" key="10">
    <source>
        <dbReference type="Proteomes" id="UP000235220"/>
    </source>
</evidence>
<evidence type="ECO:0000313" key="11">
    <source>
        <dbReference type="RefSeq" id="XP_035541899.1"/>
    </source>
</evidence>
<dbReference type="RefSeq" id="XP_035541903.1">
    <property type="nucleotide sequence ID" value="XM_035686010.1"/>
</dbReference>
<dbReference type="Gene3D" id="3.40.50.300">
    <property type="entry name" value="P-loop containing nucleotide triphosphate hydrolases"/>
    <property type="match status" value="1"/>
</dbReference>
<gene>
    <name evidence="11 12 13 14 15 16" type="primary">LOC108980961</name>
</gene>
<dbReference type="PANTHER" id="PTHR36766:SF51">
    <property type="entry name" value="DISEASE RESISTANCE RPP13-LIKE PROTEIN 1"/>
    <property type="match status" value="1"/>
</dbReference>
<dbReference type="OrthoDB" id="2973320at2759"/>
<keyword evidence="5" id="KW-0067">ATP-binding</keyword>
<feature type="domain" description="NB-ARC" evidence="6">
    <location>
        <begin position="184"/>
        <end position="361"/>
    </location>
</feature>
<dbReference type="GO" id="GO:0006952">
    <property type="term" value="P:defense response"/>
    <property type="evidence" value="ECO:0007669"/>
    <property type="project" value="UniProtKB-KW"/>
</dbReference>
<evidence type="ECO:0000313" key="14">
    <source>
        <dbReference type="RefSeq" id="XP_035541902.1"/>
    </source>
</evidence>
<dbReference type="InterPro" id="IPR042197">
    <property type="entry name" value="Apaf_helical"/>
</dbReference>
<evidence type="ECO:0000256" key="3">
    <source>
        <dbReference type="ARBA" id="ARBA00022741"/>
    </source>
</evidence>
<dbReference type="RefSeq" id="XP_035541901.1">
    <property type="nucleotide sequence ID" value="XM_035686008.1"/>
</dbReference>
<keyword evidence="10" id="KW-1185">Reference proteome</keyword>
<dbReference type="RefSeq" id="XP_035541904.1">
    <property type="nucleotide sequence ID" value="XM_035686011.1"/>
</dbReference>
<protein>
    <submittedName>
        <fullName evidence="11 12">Disease resistance protein At3g14460 isoform X1</fullName>
    </submittedName>
</protein>
<feature type="domain" description="Disease resistance N-terminal" evidence="7">
    <location>
        <begin position="6"/>
        <end position="95"/>
    </location>
</feature>
<evidence type="ECO:0000259" key="6">
    <source>
        <dbReference type="Pfam" id="PF00931"/>
    </source>
</evidence>
<evidence type="ECO:0000259" key="8">
    <source>
        <dbReference type="Pfam" id="PF23559"/>
    </source>
</evidence>
<dbReference type="Pfam" id="PF25019">
    <property type="entry name" value="LRR_R13L1-DRL21"/>
    <property type="match status" value="1"/>
</dbReference>
<evidence type="ECO:0000313" key="12">
    <source>
        <dbReference type="RefSeq" id="XP_035541900.1"/>
    </source>
</evidence>
<feature type="domain" description="R13L1/DRL21-like LRR repeat region" evidence="9">
    <location>
        <begin position="705"/>
        <end position="833"/>
    </location>
</feature>
<dbReference type="FunFam" id="3.40.50.300:FF:001091">
    <property type="entry name" value="Probable disease resistance protein At1g61300"/>
    <property type="match status" value="1"/>
</dbReference>
<name>A0A6P9E314_JUGRE</name>
<evidence type="ECO:0000256" key="4">
    <source>
        <dbReference type="ARBA" id="ARBA00022821"/>
    </source>
</evidence>
<dbReference type="InterPro" id="IPR036388">
    <property type="entry name" value="WH-like_DNA-bd_sf"/>
</dbReference>
<dbReference type="InterPro" id="IPR027417">
    <property type="entry name" value="P-loop_NTPase"/>
</dbReference>
<evidence type="ECO:0000313" key="16">
    <source>
        <dbReference type="RefSeq" id="XP_035541904.1"/>
    </source>
</evidence>
<dbReference type="Pfam" id="PF23559">
    <property type="entry name" value="WHD_DRP"/>
    <property type="match status" value="1"/>
</dbReference>
<dbReference type="GO" id="GO:0043531">
    <property type="term" value="F:ADP binding"/>
    <property type="evidence" value="ECO:0007669"/>
    <property type="project" value="InterPro"/>
</dbReference>
<evidence type="ECO:0000256" key="1">
    <source>
        <dbReference type="ARBA" id="ARBA00022614"/>
    </source>
</evidence>
<dbReference type="SUPFAM" id="SSF52047">
    <property type="entry name" value="RNI-like"/>
    <property type="match status" value="1"/>
</dbReference>
<dbReference type="FunFam" id="1.10.10.10:FF:000322">
    <property type="entry name" value="Probable disease resistance protein At1g63360"/>
    <property type="match status" value="1"/>
</dbReference>
<dbReference type="Gene3D" id="3.80.10.10">
    <property type="entry name" value="Ribonuclease Inhibitor"/>
    <property type="match status" value="2"/>
</dbReference>
<dbReference type="RefSeq" id="XP_035541902.1">
    <property type="nucleotide sequence ID" value="XM_035686009.1"/>
</dbReference>
<keyword evidence="1" id="KW-0433">Leucine-rich repeat</keyword>
<dbReference type="Gene3D" id="1.10.10.10">
    <property type="entry name" value="Winged helix-like DNA-binding domain superfamily/Winged helix DNA-binding domain"/>
    <property type="match status" value="1"/>
</dbReference>
<dbReference type="RefSeq" id="XP_035541899.1">
    <property type="nucleotide sequence ID" value="XM_035686006.1"/>
</dbReference>